<dbReference type="Pfam" id="PF00235">
    <property type="entry name" value="Profilin"/>
    <property type="match status" value="1"/>
</dbReference>
<keyword evidence="8" id="KW-1185">Reference proteome</keyword>
<keyword evidence="5" id="KW-0009">Actin-binding</keyword>
<accession>A0ABR0YZL3</accession>
<sequence length="138" mass="14982">MSWDSYVTNLLADGDCQDAAIIGYKDGVSIWASTPGKTLCNVTPEEIAVLTGKDRASFLTNGLTMGKVKCSVLRDRFEFEDEWTMDLRTKAAGQPTYNISVAKAGKALVAVIGHEGKPGGCLNKKVYDMMKHLRASGY</sequence>
<dbReference type="InterPro" id="IPR005454">
    <property type="entry name" value="Profilin1/2/3_vertebrate"/>
</dbReference>
<dbReference type="CDD" id="cd00148">
    <property type="entry name" value="PROF"/>
    <property type="match status" value="1"/>
</dbReference>
<dbReference type="SUPFAM" id="SSF55770">
    <property type="entry name" value="Profilin (actin-binding protein)"/>
    <property type="match status" value="1"/>
</dbReference>
<dbReference type="SMART" id="SM00392">
    <property type="entry name" value="PROF"/>
    <property type="match status" value="1"/>
</dbReference>
<gene>
    <name evidence="7" type="ORF">HHUSO_G21732</name>
    <name evidence="6" type="ORF">HHUSO_G36234</name>
</gene>
<evidence type="ECO:0000256" key="1">
    <source>
        <dbReference type="ARBA" id="ARBA00004245"/>
    </source>
</evidence>
<comment type="subcellular location">
    <subcellularLocation>
        <location evidence="1">Cytoplasm</location>
        <location evidence="1">Cytoskeleton</location>
    </subcellularLocation>
</comment>
<dbReference type="PRINTS" id="PR01639">
    <property type="entry name" value="PROFILINMAML"/>
</dbReference>
<protein>
    <recommendedName>
        <fullName evidence="5">Profilin</fullName>
    </recommendedName>
</protein>
<keyword evidence="3" id="KW-0963">Cytoplasm</keyword>
<name>A0ABR0YZL3_HUSHU</name>
<evidence type="ECO:0000256" key="5">
    <source>
        <dbReference type="RuleBase" id="RU003909"/>
    </source>
</evidence>
<proteinExistence type="inferred from homology"/>
<dbReference type="InterPro" id="IPR036140">
    <property type="entry name" value="PFN_sf"/>
</dbReference>
<comment type="caution">
    <text evidence="7">The sequence shown here is derived from an EMBL/GenBank/DDBJ whole genome shotgun (WGS) entry which is preliminary data.</text>
</comment>
<dbReference type="Gene3D" id="3.30.450.30">
    <property type="entry name" value="Dynein light chain 2a, cytoplasmic"/>
    <property type="match status" value="1"/>
</dbReference>
<evidence type="ECO:0000313" key="7">
    <source>
        <dbReference type="EMBL" id="KAK6478025.1"/>
    </source>
</evidence>
<organism evidence="7 8">
    <name type="scientific">Huso huso</name>
    <name type="common">Beluga</name>
    <name type="synonym">Acipenser huso</name>
    <dbReference type="NCBI Taxonomy" id="61971"/>
    <lineage>
        <taxon>Eukaryota</taxon>
        <taxon>Metazoa</taxon>
        <taxon>Chordata</taxon>
        <taxon>Craniata</taxon>
        <taxon>Vertebrata</taxon>
        <taxon>Euteleostomi</taxon>
        <taxon>Actinopterygii</taxon>
        <taxon>Chondrostei</taxon>
        <taxon>Acipenseriformes</taxon>
        <taxon>Acipenseridae</taxon>
        <taxon>Huso</taxon>
    </lineage>
</organism>
<dbReference type="InterPro" id="IPR005455">
    <property type="entry name" value="PFN_euk"/>
</dbReference>
<dbReference type="Proteomes" id="UP001369086">
    <property type="component" value="Unassembled WGS sequence"/>
</dbReference>
<evidence type="ECO:0000256" key="2">
    <source>
        <dbReference type="ARBA" id="ARBA00010058"/>
    </source>
</evidence>
<evidence type="ECO:0000313" key="8">
    <source>
        <dbReference type="Proteomes" id="UP001369086"/>
    </source>
</evidence>
<dbReference type="EMBL" id="JAHFZB010000056">
    <property type="protein sequence ID" value="KAK6466525.1"/>
    <property type="molecule type" value="Genomic_DNA"/>
</dbReference>
<dbReference type="InterPro" id="IPR048278">
    <property type="entry name" value="PFN"/>
</dbReference>
<evidence type="ECO:0000256" key="3">
    <source>
        <dbReference type="ARBA" id="ARBA00022490"/>
    </source>
</evidence>
<reference evidence="7 8" key="1">
    <citation type="submission" date="2021-05" db="EMBL/GenBank/DDBJ databases">
        <authorList>
            <person name="Zahm M."/>
            <person name="Klopp C."/>
            <person name="Cabau C."/>
            <person name="Kuhl H."/>
            <person name="Suciu R."/>
            <person name="Ciorpac M."/>
            <person name="Holostenco D."/>
            <person name="Gessner J."/>
            <person name="Wuertz S."/>
            <person name="Hohne C."/>
            <person name="Stock M."/>
            <person name="Gislard M."/>
            <person name="Lluch J."/>
            <person name="Milhes M."/>
            <person name="Lampietro C."/>
            <person name="Lopez Roques C."/>
            <person name="Donnadieu C."/>
            <person name="Du K."/>
            <person name="Schartl M."/>
            <person name="Guiguen Y."/>
        </authorList>
    </citation>
    <scope>NUCLEOTIDE SEQUENCE [LARGE SCALE GENOMIC DNA]</scope>
    <source>
        <strain evidence="7">Hh-F2</strain>
        <tissue evidence="7">Blood</tissue>
    </source>
</reference>
<evidence type="ECO:0000256" key="4">
    <source>
        <dbReference type="ARBA" id="ARBA00023212"/>
    </source>
</evidence>
<dbReference type="PANTHER" id="PTHR13936">
    <property type="entry name" value="PROFILIN"/>
    <property type="match status" value="1"/>
</dbReference>
<keyword evidence="4" id="KW-0206">Cytoskeleton</keyword>
<dbReference type="EMBL" id="JAHFZB010000020">
    <property type="protein sequence ID" value="KAK6478025.1"/>
    <property type="molecule type" value="Genomic_DNA"/>
</dbReference>
<comment type="similarity">
    <text evidence="2 5">Belongs to the profilin family.</text>
</comment>
<evidence type="ECO:0000313" key="6">
    <source>
        <dbReference type="EMBL" id="KAK6466525.1"/>
    </source>
</evidence>